<evidence type="ECO:0000256" key="5">
    <source>
        <dbReference type="ARBA" id="ARBA00023002"/>
    </source>
</evidence>
<evidence type="ECO:0000256" key="1">
    <source>
        <dbReference type="ARBA" id="ARBA00001936"/>
    </source>
</evidence>
<dbReference type="AlphaFoldDB" id="A0A436ZS74"/>
<dbReference type="Proteomes" id="UP000283090">
    <property type="component" value="Unassembled WGS sequence"/>
</dbReference>
<dbReference type="InterPro" id="IPR012302">
    <property type="entry name" value="Malic_NAD-bd"/>
</dbReference>
<evidence type="ECO:0000259" key="8">
    <source>
        <dbReference type="SMART" id="SM00919"/>
    </source>
</evidence>
<evidence type="ECO:0000256" key="3">
    <source>
        <dbReference type="ARBA" id="ARBA00008785"/>
    </source>
</evidence>
<evidence type="ECO:0000256" key="6">
    <source>
        <dbReference type="RuleBase" id="RU003426"/>
    </source>
</evidence>
<sequence>MMMDEQKKEIGLSSEPCLTTASKLSFEKNSRRFSLASHEHQLHSAQARFSHFVFRNTLARIEDFPRGLFCSFVPLFSRAALSRSPSTQDLQKYSSADAIDGIARNPSQEHQKKVTASLPQNTVPKNPITMSTRFDTSYEPELREHLHIRGLVPPVVETYDIQIKRCLKALDSKKSGLDKYVYLSHLRNSNFNLFYRLLIGHMKEITPLVYTPVVGEACENWSHIFAEPEGLYLPWKERGNLAETIKNWPEKEVDICVVTDGSRILGLGDLGVGGIGISIGKLALYTACAGIHPTKTLPIVIDLGTDNERLLNDELYLGTRMKRLGEKDMMKFLDEMMAALKARWPNIIIQFEDFKNPFPSLAKYQNMYTCFNDDIQGTGAVILAGVINAVRETGIAPKDQRLVFLGAGSAGVGVARQIMEMFKKEGNLSEDEARKLFYLVDSKGLVTNDRGDKLQEHKLVFSRSDNNGQQYKSLEDVLDYVKPTILMGLSTIGGAFNESIIRKMASYSERPIIFPLSNPVSKSECTFEEAMKYTDEKVLFASGSPFPTYEAKDGKLHEPGQGNNMYVFPGIGMGTIVSQASLINQDMIYASAEYLASSLTQEERDDGLIYPRINRIRDVSARVALGVVRAAERNHLTRNPEIVGMDDDTLTEYIKGKMYDPTAVPTEVEETDPGMWNWLTSKLSLPWSASKL</sequence>
<dbReference type="OrthoDB" id="5365701at2759"/>
<dbReference type="Gene3D" id="3.40.50.720">
    <property type="entry name" value="NAD(P)-binding Rossmann-like Domain"/>
    <property type="match status" value="1"/>
</dbReference>
<dbReference type="SMART" id="SM00919">
    <property type="entry name" value="Malic_M"/>
    <property type="match status" value="1"/>
</dbReference>
<evidence type="ECO:0000313" key="11">
    <source>
        <dbReference type="Proteomes" id="UP000283090"/>
    </source>
</evidence>
<dbReference type="InterPro" id="IPR037062">
    <property type="entry name" value="Malic_N_dom_sf"/>
</dbReference>
<evidence type="ECO:0000259" key="9">
    <source>
        <dbReference type="SMART" id="SM01274"/>
    </source>
</evidence>
<name>A0A436ZS74_ARTFL</name>
<dbReference type="InterPro" id="IPR046346">
    <property type="entry name" value="Aminoacid_DH-like_N_sf"/>
</dbReference>
<keyword evidence="11" id="KW-1185">Reference proteome</keyword>
<dbReference type="GO" id="GO:0051287">
    <property type="term" value="F:NAD binding"/>
    <property type="evidence" value="ECO:0007669"/>
    <property type="project" value="InterPro"/>
</dbReference>
<comment type="cofactor">
    <cofactor evidence="1">
        <name>Mn(2+)</name>
        <dbReference type="ChEBI" id="CHEBI:29035"/>
    </cofactor>
</comment>
<dbReference type="InterPro" id="IPR012301">
    <property type="entry name" value="Malic_N_dom"/>
</dbReference>
<evidence type="ECO:0000313" key="10">
    <source>
        <dbReference type="EMBL" id="RVD81769.1"/>
    </source>
</evidence>
<dbReference type="EMBL" id="SAEB01000012">
    <property type="protein sequence ID" value="RVD81769.1"/>
    <property type="molecule type" value="Genomic_DNA"/>
</dbReference>
<dbReference type="SUPFAM" id="SSF53223">
    <property type="entry name" value="Aminoacid dehydrogenase-like, N-terminal domain"/>
    <property type="match status" value="1"/>
</dbReference>
<dbReference type="PANTHER" id="PTHR23406:SF32">
    <property type="entry name" value="NADP-DEPENDENT MALIC ENZYME"/>
    <property type="match status" value="1"/>
</dbReference>
<feature type="domain" description="Malic enzyme N-terminal" evidence="9">
    <location>
        <begin position="187"/>
        <end position="365"/>
    </location>
</feature>
<dbReference type="Gene3D" id="3.40.50.10380">
    <property type="entry name" value="Malic enzyme, N-terminal domain"/>
    <property type="match status" value="1"/>
</dbReference>
<organism evidence="10 11">
    <name type="scientific">Arthrobotrys flagrans</name>
    <name type="common">Nematode-trapping fungus</name>
    <name type="synonym">Trichothecium flagrans</name>
    <dbReference type="NCBI Taxonomy" id="97331"/>
    <lineage>
        <taxon>Eukaryota</taxon>
        <taxon>Fungi</taxon>
        <taxon>Dikarya</taxon>
        <taxon>Ascomycota</taxon>
        <taxon>Pezizomycotina</taxon>
        <taxon>Orbiliomycetes</taxon>
        <taxon>Orbiliales</taxon>
        <taxon>Orbiliaceae</taxon>
        <taxon>Arthrobotrys</taxon>
    </lineage>
</organism>
<dbReference type="RefSeq" id="XP_067487313.1">
    <property type="nucleotide sequence ID" value="XM_067639532.1"/>
</dbReference>
<evidence type="ECO:0000256" key="2">
    <source>
        <dbReference type="ARBA" id="ARBA00001946"/>
    </source>
</evidence>
<dbReference type="PROSITE" id="PS00331">
    <property type="entry name" value="MALIC_ENZYMES"/>
    <property type="match status" value="1"/>
</dbReference>
<dbReference type="GO" id="GO:0005739">
    <property type="term" value="C:mitochondrion"/>
    <property type="evidence" value="ECO:0007669"/>
    <property type="project" value="TreeGrafter"/>
</dbReference>
<dbReference type="InterPro" id="IPR036291">
    <property type="entry name" value="NAD(P)-bd_dom_sf"/>
</dbReference>
<dbReference type="FunFam" id="3.40.50.720:FF:000182">
    <property type="entry name" value="NAD-dependent malic enzyme"/>
    <property type="match status" value="1"/>
</dbReference>
<dbReference type="GO" id="GO:0046872">
    <property type="term" value="F:metal ion binding"/>
    <property type="evidence" value="ECO:0007669"/>
    <property type="project" value="UniProtKB-KW"/>
</dbReference>
<dbReference type="PRINTS" id="PR00072">
    <property type="entry name" value="MALOXRDTASE"/>
</dbReference>
<protein>
    <recommendedName>
        <fullName evidence="6">Malic enzyme</fullName>
    </recommendedName>
</protein>
<dbReference type="GO" id="GO:0004471">
    <property type="term" value="F:malate dehydrogenase (decarboxylating) (NAD+) activity"/>
    <property type="evidence" value="ECO:0007669"/>
    <property type="project" value="TreeGrafter"/>
</dbReference>
<dbReference type="GeneID" id="93591929"/>
<proteinExistence type="inferred from homology"/>
<dbReference type="CDD" id="cd05312">
    <property type="entry name" value="NAD_bind_1_malic_enz"/>
    <property type="match status" value="1"/>
</dbReference>
<dbReference type="Pfam" id="PF03949">
    <property type="entry name" value="Malic_M"/>
    <property type="match status" value="1"/>
</dbReference>
<dbReference type="InterPro" id="IPR015884">
    <property type="entry name" value="Malic_enzyme_CS"/>
</dbReference>
<dbReference type="STRING" id="97331.A0A436ZS74"/>
<keyword evidence="4 6" id="KW-0479">Metal-binding</keyword>
<dbReference type="Pfam" id="PF00390">
    <property type="entry name" value="malic"/>
    <property type="match status" value="1"/>
</dbReference>
<comment type="cofactor">
    <cofactor evidence="2">
        <name>Mg(2+)</name>
        <dbReference type="ChEBI" id="CHEBI:18420"/>
    </cofactor>
</comment>
<feature type="region of interest" description="Disordered" evidence="7">
    <location>
        <begin position="104"/>
        <end position="126"/>
    </location>
</feature>
<feature type="compositionally biased region" description="Polar residues" evidence="7">
    <location>
        <begin position="117"/>
        <end position="126"/>
    </location>
</feature>
<dbReference type="SUPFAM" id="SSF51735">
    <property type="entry name" value="NAD(P)-binding Rossmann-fold domains"/>
    <property type="match status" value="1"/>
</dbReference>
<dbReference type="NCBIfam" id="NF010052">
    <property type="entry name" value="PRK13529.1"/>
    <property type="match status" value="1"/>
</dbReference>
<reference evidence="10 11" key="1">
    <citation type="submission" date="2019-01" db="EMBL/GenBank/DDBJ databases">
        <title>Intercellular communication is required for trap formation in the nematode-trapping fungus Duddingtonia flagrans.</title>
        <authorList>
            <person name="Youssar L."/>
            <person name="Wernet V."/>
            <person name="Hensel N."/>
            <person name="Hildebrandt H.-G."/>
            <person name="Fischer R."/>
        </authorList>
    </citation>
    <scope>NUCLEOTIDE SEQUENCE [LARGE SCALE GENOMIC DNA]</scope>
    <source>
        <strain evidence="10 11">CBS H-5679</strain>
    </source>
</reference>
<dbReference type="VEuPathDB" id="FungiDB:DFL_009618"/>
<dbReference type="SMART" id="SM01274">
    <property type="entry name" value="malic"/>
    <property type="match status" value="1"/>
</dbReference>
<accession>A0A436ZS74</accession>
<dbReference type="InterPro" id="IPR001891">
    <property type="entry name" value="Malic_OxRdtase"/>
</dbReference>
<feature type="domain" description="Malic enzyme NAD-binding" evidence="8">
    <location>
        <begin position="375"/>
        <end position="632"/>
    </location>
</feature>
<gene>
    <name evidence="10" type="ORF">DFL_009618</name>
</gene>
<comment type="similarity">
    <text evidence="3 6">Belongs to the malic enzymes family.</text>
</comment>
<keyword evidence="5 6" id="KW-0560">Oxidoreductase</keyword>
<comment type="caution">
    <text evidence="10">The sequence shown here is derived from an EMBL/GenBank/DDBJ whole genome shotgun (WGS) entry which is preliminary data.</text>
</comment>
<evidence type="ECO:0000256" key="4">
    <source>
        <dbReference type="ARBA" id="ARBA00022723"/>
    </source>
</evidence>
<evidence type="ECO:0000256" key="7">
    <source>
        <dbReference type="SAM" id="MobiDB-lite"/>
    </source>
</evidence>
<dbReference type="PANTHER" id="PTHR23406">
    <property type="entry name" value="MALIC ENZYME-RELATED"/>
    <property type="match status" value="1"/>
</dbReference>
<dbReference type="GO" id="GO:0006108">
    <property type="term" value="P:malate metabolic process"/>
    <property type="evidence" value="ECO:0007669"/>
    <property type="project" value="TreeGrafter"/>
</dbReference>